<organism evidence="13 14">
    <name type="scientific">Bosea spartocytisi</name>
    <dbReference type="NCBI Taxonomy" id="2773451"/>
    <lineage>
        <taxon>Bacteria</taxon>
        <taxon>Pseudomonadati</taxon>
        <taxon>Pseudomonadota</taxon>
        <taxon>Alphaproteobacteria</taxon>
        <taxon>Hyphomicrobiales</taxon>
        <taxon>Boseaceae</taxon>
        <taxon>Bosea</taxon>
    </lineage>
</organism>
<dbReference type="InterPro" id="IPR003439">
    <property type="entry name" value="ABC_transporter-like_ATP-bd"/>
</dbReference>
<dbReference type="GO" id="GO:0015658">
    <property type="term" value="F:branched-chain amino acid transmembrane transporter activity"/>
    <property type="evidence" value="ECO:0007669"/>
    <property type="project" value="InterPro"/>
</dbReference>
<feature type="transmembrane region" description="Helical" evidence="11">
    <location>
        <begin position="34"/>
        <end position="54"/>
    </location>
</feature>
<dbReference type="InterPro" id="IPR001851">
    <property type="entry name" value="ABC_transp_permease"/>
</dbReference>
<keyword evidence="10 11" id="KW-0472">Membrane</keyword>
<dbReference type="EMBL" id="JACXWY010000006">
    <property type="protein sequence ID" value="MBD3846486.1"/>
    <property type="molecule type" value="Genomic_DNA"/>
</dbReference>
<evidence type="ECO:0000256" key="6">
    <source>
        <dbReference type="ARBA" id="ARBA00022741"/>
    </source>
</evidence>
<keyword evidence="14" id="KW-1185">Reference proteome</keyword>
<dbReference type="RefSeq" id="WP_191124332.1">
    <property type="nucleotide sequence ID" value="NZ_JACXWY010000006.1"/>
</dbReference>
<keyword evidence="9 11" id="KW-1133">Transmembrane helix</keyword>
<evidence type="ECO:0000256" key="5">
    <source>
        <dbReference type="ARBA" id="ARBA00022692"/>
    </source>
</evidence>
<evidence type="ECO:0000256" key="11">
    <source>
        <dbReference type="SAM" id="Phobius"/>
    </source>
</evidence>
<dbReference type="PANTHER" id="PTHR43820">
    <property type="entry name" value="HIGH-AFFINITY BRANCHED-CHAIN AMINO ACID TRANSPORT ATP-BINDING PROTEIN LIVF"/>
    <property type="match status" value="1"/>
</dbReference>
<gene>
    <name evidence="13" type="ORF">IED13_12330</name>
</gene>
<evidence type="ECO:0000256" key="3">
    <source>
        <dbReference type="ARBA" id="ARBA00022448"/>
    </source>
</evidence>
<evidence type="ECO:0000256" key="10">
    <source>
        <dbReference type="ARBA" id="ARBA00023136"/>
    </source>
</evidence>
<keyword evidence="4" id="KW-1003">Cell membrane</keyword>
<evidence type="ECO:0000256" key="7">
    <source>
        <dbReference type="ARBA" id="ARBA00022840"/>
    </source>
</evidence>
<keyword evidence="8" id="KW-0029">Amino-acid transport</keyword>
<feature type="domain" description="ABC transporter" evidence="12">
    <location>
        <begin position="605"/>
        <end position="830"/>
    </location>
</feature>
<dbReference type="GO" id="GO:0005524">
    <property type="term" value="F:ATP binding"/>
    <property type="evidence" value="ECO:0007669"/>
    <property type="project" value="UniProtKB-KW"/>
</dbReference>
<feature type="transmembrane region" description="Helical" evidence="11">
    <location>
        <begin position="85"/>
        <end position="106"/>
    </location>
</feature>
<evidence type="ECO:0000256" key="8">
    <source>
        <dbReference type="ARBA" id="ARBA00022970"/>
    </source>
</evidence>
<keyword evidence="7 13" id="KW-0067">ATP-binding</keyword>
<feature type="domain" description="ABC transporter" evidence="12">
    <location>
        <begin position="341"/>
        <end position="582"/>
    </location>
</feature>
<dbReference type="SUPFAM" id="SSF52540">
    <property type="entry name" value="P-loop containing nucleoside triphosphate hydrolases"/>
    <property type="match status" value="2"/>
</dbReference>
<sequence>MRLRPILTSPILWIAIVFAGLTLAWMAQGAPVNLITQIAIYTLYGAGVNLLVGYTGLVPFGASVFFGCASYFAALLLLGPVKQDIAALLLSVLLSMALAAVLGALILRRRGLYFSLLTLACSQIAFEVAYKWTAVTGGENGLQGVPRTSFHTEMQFHLFALATVLLAMWFLWRLVHAPFGRVLQAVRDNEQRASSLGYNTYLVKLLAFVMMAGLVGYAGSLLTLMLQGVYANNLGWQRAGDSLLMTVLGGVHHFLGPLWGAIAFIVLENRLSAITENWWLIFAPIIIVFALFSPEGIQGLVQRLRRNQRWTLTRNTIPPRPAVIEPYESTAQAMDPDKPVLETRKLSKSFGSLVTAKEIDLEVRPFVLHSIIGPNGAGKTTFYNMLTGVLPPSGGTILFEGKDITKLPMYARARLGISRSFQILSIFPNLSVFENVRVAVQAQRHGALGFFRDAHDIAPLNERTWSILDAVGLADRAADPCMNLPHGAKRLLEIAVTLAIDSKLLLLDEPLAGLAEADRQIVAELIRNLSKKHAVLLIEHDIDRVLAISDRISVLHQGRMIADGKPAEVARNPEVIAAYLGTAKGEAKAPPAIERKAHAAGKPLLEAKGLAVGYGGSTVLNGVDISVHEGEAIALLGRNGVGKTTLLRALTGTLPLDAGSLSFAGTDIGARKPYEINRLGISLVPEGRRLFPNLTVVENLQIAQRAGGLSIEQCFELFPRLRARQKAKAENLSGGERQMVAIARALVVPSKLVLLDEPFEGLAPAVVEEVMAALVKLRGKVAMVIVEHHAETVLPIVDRAVVLVNGRIAFAGDAGDLEKDHALQARLLGVVQADESVAA</sequence>
<feature type="transmembrane region" description="Helical" evidence="11">
    <location>
        <begin position="278"/>
        <end position="301"/>
    </location>
</feature>
<accession>A0A927E831</accession>
<keyword evidence="3" id="KW-0813">Transport</keyword>
<dbReference type="InterPro" id="IPR003593">
    <property type="entry name" value="AAA+_ATPase"/>
</dbReference>
<comment type="subcellular location">
    <subcellularLocation>
        <location evidence="1">Cell membrane</location>
        <topology evidence="1">Multi-pass membrane protein</topology>
    </subcellularLocation>
</comment>
<keyword evidence="6" id="KW-0547">Nucleotide-binding</keyword>
<dbReference type="InterPro" id="IPR027417">
    <property type="entry name" value="P-loop_NTPase"/>
</dbReference>
<dbReference type="InterPro" id="IPR017871">
    <property type="entry name" value="ABC_transporter-like_CS"/>
</dbReference>
<dbReference type="SMART" id="SM00382">
    <property type="entry name" value="AAA"/>
    <property type="match status" value="2"/>
</dbReference>
<dbReference type="Pfam" id="PF00005">
    <property type="entry name" value="ABC_tran"/>
    <property type="match status" value="2"/>
</dbReference>
<feature type="transmembrane region" description="Helical" evidence="11">
    <location>
        <begin position="112"/>
        <end position="133"/>
    </location>
</feature>
<dbReference type="CDD" id="cd03219">
    <property type="entry name" value="ABC_Mj1267_LivG_branched"/>
    <property type="match status" value="1"/>
</dbReference>
<dbReference type="InterPro" id="IPR032823">
    <property type="entry name" value="BCA_ABC_TP_C"/>
</dbReference>
<evidence type="ECO:0000313" key="14">
    <source>
        <dbReference type="Proteomes" id="UP000619295"/>
    </source>
</evidence>
<proteinExistence type="inferred from homology"/>
<feature type="transmembrane region" description="Helical" evidence="11">
    <location>
        <begin position="243"/>
        <end position="266"/>
    </location>
</feature>
<dbReference type="PROSITE" id="PS50893">
    <property type="entry name" value="ABC_TRANSPORTER_2"/>
    <property type="match status" value="2"/>
</dbReference>
<dbReference type="GO" id="GO:0005886">
    <property type="term" value="C:plasma membrane"/>
    <property type="evidence" value="ECO:0007669"/>
    <property type="project" value="UniProtKB-SubCell"/>
</dbReference>
<evidence type="ECO:0000259" key="12">
    <source>
        <dbReference type="PROSITE" id="PS50893"/>
    </source>
</evidence>
<dbReference type="GO" id="GO:0016887">
    <property type="term" value="F:ATP hydrolysis activity"/>
    <property type="evidence" value="ECO:0007669"/>
    <property type="project" value="InterPro"/>
</dbReference>
<dbReference type="CDD" id="cd03224">
    <property type="entry name" value="ABC_TM1139_LivF_branched"/>
    <property type="match status" value="1"/>
</dbReference>
<dbReference type="GO" id="GO:0015807">
    <property type="term" value="P:L-amino acid transport"/>
    <property type="evidence" value="ECO:0007669"/>
    <property type="project" value="TreeGrafter"/>
</dbReference>
<feature type="transmembrane region" description="Helical" evidence="11">
    <location>
        <begin position="205"/>
        <end position="231"/>
    </location>
</feature>
<evidence type="ECO:0000256" key="1">
    <source>
        <dbReference type="ARBA" id="ARBA00004651"/>
    </source>
</evidence>
<feature type="transmembrane region" description="Helical" evidence="11">
    <location>
        <begin position="60"/>
        <end position="78"/>
    </location>
</feature>
<dbReference type="CDD" id="cd06581">
    <property type="entry name" value="TM_PBP1_LivM_like"/>
    <property type="match status" value="1"/>
</dbReference>
<protein>
    <submittedName>
        <fullName evidence="13">ATP-binding cassette domain-containing protein</fullName>
    </submittedName>
</protein>
<dbReference type="InterPro" id="IPR052156">
    <property type="entry name" value="BCAA_Transport_ATP-bd_LivF"/>
</dbReference>
<evidence type="ECO:0000256" key="2">
    <source>
        <dbReference type="ARBA" id="ARBA00005417"/>
    </source>
</evidence>
<dbReference type="AlphaFoldDB" id="A0A927E831"/>
<reference evidence="13" key="1">
    <citation type="submission" date="2020-09" db="EMBL/GenBank/DDBJ databases">
        <title>Bosea spartocytisi sp. nov. a root nodule endophyte of Spartocytisus supranubius in the high mountain ecosystem fo the Teide National Park (Canary Islands, Spain).</title>
        <authorList>
            <person name="Pulido-Suarez L."/>
            <person name="Peix A."/>
            <person name="Igual J.M."/>
            <person name="Socas-Perez N."/>
            <person name="Velazquez E."/>
            <person name="Flores-Felix J.D."/>
            <person name="Leon-Barrios M."/>
        </authorList>
    </citation>
    <scope>NUCLEOTIDE SEQUENCE</scope>
    <source>
        <strain evidence="13">SSUT16</strain>
    </source>
</reference>
<dbReference type="Gene3D" id="3.40.50.300">
    <property type="entry name" value="P-loop containing nucleotide triphosphate hydrolases"/>
    <property type="match status" value="2"/>
</dbReference>
<name>A0A927E831_9HYPH</name>
<feature type="transmembrane region" description="Helical" evidence="11">
    <location>
        <begin position="6"/>
        <end position="27"/>
    </location>
</feature>
<keyword evidence="5 11" id="KW-0812">Transmembrane</keyword>
<evidence type="ECO:0000256" key="9">
    <source>
        <dbReference type="ARBA" id="ARBA00022989"/>
    </source>
</evidence>
<evidence type="ECO:0000256" key="4">
    <source>
        <dbReference type="ARBA" id="ARBA00022475"/>
    </source>
</evidence>
<dbReference type="Pfam" id="PF02653">
    <property type="entry name" value="BPD_transp_2"/>
    <property type="match status" value="1"/>
</dbReference>
<dbReference type="InterPro" id="IPR043428">
    <property type="entry name" value="LivM-like"/>
</dbReference>
<dbReference type="Proteomes" id="UP000619295">
    <property type="component" value="Unassembled WGS sequence"/>
</dbReference>
<evidence type="ECO:0000313" key="13">
    <source>
        <dbReference type="EMBL" id="MBD3846486.1"/>
    </source>
</evidence>
<comment type="similarity">
    <text evidence="2">Belongs to the ABC transporter superfamily.</text>
</comment>
<comment type="caution">
    <text evidence="13">The sequence shown here is derived from an EMBL/GenBank/DDBJ whole genome shotgun (WGS) entry which is preliminary data.</text>
</comment>
<dbReference type="Pfam" id="PF12399">
    <property type="entry name" value="BCA_ABC_TP_C"/>
    <property type="match status" value="1"/>
</dbReference>
<feature type="transmembrane region" description="Helical" evidence="11">
    <location>
        <begin position="154"/>
        <end position="172"/>
    </location>
</feature>
<dbReference type="PANTHER" id="PTHR43820:SF4">
    <property type="entry name" value="HIGH-AFFINITY BRANCHED-CHAIN AMINO ACID TRANSPORT ATP-BINDING PROTEIN LIVF"/>
    <property type="match status" value="1"/>
</dbReference>
<dbReference type="PROSITE" id="PS00211">
    <property type="entry name" value="ABC_TRANSPORTER_1"/>
    <property type="match status" value="1"/>
</dbReference>